<dbReference type="OrthoDB" id="3214648at2"/>
<proteinExistence type="predicted"/>
<dbReference type="Proteomes" id="UP000199077">
    <property type="component" value="Chromosome I"/>
</dbReference>
<evidence type="ECO:0000313" key="1">
    <source>
        <dbReference type="EMBL" id="SDO82925.1"/>
    </source>
</evidence>
<protein>
    <submittedName>
        <fullName evidence="1">Uncharacterized protein</fullName>
    </submittedName>
</protein>
<dbReference type="RefSeq" id="WP_091781527.1">
    <property type="nucleotide sequence ID" value="NZ_LT629711.1"/>
</dbReference>
<keyword evidence="2" id="KW-1185">Reference proteome</keyword>
<accession>A0A1H0MRK3</accession>
<dbReference type="EMBL" id="LT629711">
    <property type="protein sequence ID" value="SDO82925.1"/>
    <property type="molecule type" value="Genomic_DNA"/>
</dbReference>
<evidence type="ECO:0000313" key="2">
    <source>
        <dbReference type="Proteomes" id="UP000199077"/>
    </source>
</evidence>
<reference evidence="2" key="1">
    <citation type="submission" date="2016-10" db="EMBL/GenBank/DDBJ databases">
        <authorList>
            <person name="Varghese N."/>
            <person name="Submissions S."/>
        </authorList>
    </citation>
    <scope>NUCLEOTIDE SEQUENCE [LARGE SCALE GENOMIC DNA]</scope>
    <source>
        <strain evidence="2">DSM 22329</strain>
    </source>
</reference>
<sequence length="71" mass="7878">MSDAWTWTYLDAEGAELIGEGLVTTAFPSQSDAENWFGESWHELTDLGVDAVNLFHEGRKVYGPMSLRAAE</sequence>
<name>A0A1H0MRK3_9MICO</name>
<dbReference type="AlphaFoldDB" id="A0A1H0MRK3"/>
<dbReference type="STRING" id="443156.SAMN04489867_0694"/>
<gene>
    <name evidence="1" type="ORF">SAMN04489867_0694</name>
</gene>
<organism evidence="1 2">
    <name type="scientific">Pedococcus dokdonensis</name>
    <dbReference type="NCBI Taxonomy" id="443156"/>
    <lineage>
        <taxon>Bacteria</taxon>
        <taxon>Bacillati</taxon>
        <taxon>Actinomycetota</taxon>
        <taxon>Actinomycetes</taxon>
        <taxon>Micrococcales</taxon>
        <taxon>Intrasporangiaceae</taxon>
        <taxon>Pedococcus</taxon>
    </lineage>
</organism>